<sequence>MNYIIAANHERYSAIPENLSKRLDGNFIFLKEKEELSYKKLKEINPRYIFIPHWSYIIPEEVYSNFKCIIFHMTDLPFGRGGSPLQNLISRGIYDTKISAIKCVKEIDAGPVYMKEPLSLYGTAEEIYLRSAKIIEDMIYKMIIDFPTPVEQIGEAVQFNRRKPSDGNLEDLESLEKVFDYIRMLDAKGYPKAYIETKHFIFEFQRASFRGNSILADVIIKRKEM</sequence>
<gene>
    <name evidence="2" type="ORF">GCM10010978_19460</name>
</gene>
<evidence type="ECO:0000313" key="3">
    <source>
        <dbReference type="Proteomes" id="UP000602050"/>
    </source>
</evidence>
<dbReference type="SUPFAM" id="SSF50486">
    <property type="entry name" value="FMT C-terminal domain-like"/>
    <property type="match status" value="1"/>
</dbReference>
<proteinExistence type="predicted"/>
<dbReference type="CDD" id="cd08821">
    <property type="entry name" value="FMT_core_like_1"/>
    <property type="match status" value="1"/>
</dbReference>
<evidence type="ECO:0000259" key="1">
    <source>
        <dbReference type="Pfam" id="PF21553"/>
    </source>
</evidence>
<organism evidence="2 3">
    <name type="scientific">Compostibacillus humi</name>
    <dbReference type="NCBI Taxonomy" id="1245525"/>
    <lineage>
        <taxon>Bacteria</taxon>
        <taxon>Bacillati</taxon>
        <taxon>Bacillota</taxon>
        <taxon>Bacilli</taxon>
        <taxon>Bacillales</taxon>
        <taxon>Bacillaceae</taxon>
        <taxon>Compostibacillus</taxon>
    </lineage>
</organism>
<name>A0A8J2TLF9_9BACI</name>
<comment type="caution">
    <text evidence="2">The sequence shown here is derived from an EMBL/GenBank/DDBJ whole genome shotgun (WGS) entry which is preliminary data.</text>
</comment>
<dbReference type="SUPFAM" id="SSF53328">
    <property type="entry name" value="Formyltransferase"/>
    <property type="match status" value="1"/>
</dbReference>
<dbReference type="GO" id="GO:0003824">
    <property type="term" value="F:catalytic activity"/>
    <property type="evidence" value="ECO:0007669"/>
    <property type="project" value="InterPro"/>
</dbReference>
<dbReference type="EMBL" id="BMEV01000033">
    <property type="protein sequence ID" value="GFZ77942.1"/>
    <property type="molecule type" value="Genomic_DNA"/>
</dbReference>
<dbReference type="InterPro" id="IPR036477">
    <property type="entry name" value="Formyl_transf_N_sf"/>
</dbReference>
<dbReference type="InterPro" id="IPR011034">
    <property type="entry name" value="Formyl_transferase-like_C_sf"/>
</dbReference>
<reference evidence="2" key="1">
    <citation type="journal article" date="2014" name="Int. J. Syst. Evol. Microbiol.">
        <title>Complete genome sequence of Corynebacterium casei LMG S-19264T (=DSM 44701T), isolated from a smear-ripened cheese.</title>
        <authorList>
            <consortium name="US DOE Joint Genome Institute (JGI-PGF)"/>
            <person name="Walter F."/>
            <person name="Albersmeier A."/>
            <person name="Kalinowski J."/>
            <person name="Ruckert C."/>
        </authorList>
    </citation>
    <scope>NUCLEOTIDE SEQUENCE</scope>
    <source>
        <strain evidence="2">CGMCC 1.12360</strain>
    </source>
</reference>
<dbReference type="Pfam" id="PF21553">
    <property type="entry name" value="Formyl_trans_C_2"/>
    <property type="match status" value="1"/>
</dbReference>
<dbReference type="Gene3D" id="3.40.50.170">
    <property type="entry name" value="Formyl transferase, N-terminal domain"/>
    <property type="match status" value="1"/>
</dbReference>
<dbReference type="Proteomes" id="UP000602050">
    <property type="component" value="Unassembled WGS sequence"/>
</dbReference>
<dbReference type="Gene3D" id="3.10.25.20">
    <property type="match status" value="1"/>
</dbReference>
<dbReference type="RefSeq" id="WP_188392215.1">
    <property type="nucleotide sequence ID" value="NZ_BMEV01000033.1"/>
</dbReference>
<dbReference type="InterPro" id="IPR049355">
    <property type="entry name" value="Formyl_trans-like_C"/>
</dbReference>
<keyword evidence="3" id="KW-1185">Reference proteome</keyword>
<dbReference type="AlphaFoldDB" id="A0A8J2TLF9"/>
<reference evidence="2" key="2">
    <citation type="submission" date="2020-09" db="EMBL/GenBank/DDBJ databases">
        <authorList>
            <person name="Sun Q."/>
            <person name="Zhou Y."/>
        </authorList>
    </citation>
    <scope>NUCLEOTIDE SEQUENCE</scope>
    <source>
        <strain evidence="2">CGMCC 1.12360</strain>
    </source>
</reference>
<protein>
    <recommendedName>
        <fullName evidence="1">Methionyl-tRNA formyltransferase-like C-terminal domain-containing protein</fullName>
    </recommendedName>
</protein>
<feature type="domain" description="Methionyl-tRNA formyltransferase-like C-terminal" evidence="1">
    <location>
        <begin position="164"/>
        <end position="220"/>
    </location>
</feature>
<accession>A0A8J2TLF9</accession>
<evidence type="ECO:0000313" key="2">
    <source>
        <dbReference type="EMBL" id="GFZ77942.1"/>
    </source>
</evidence>